<evidence type="ECO:0000313" key="2">
    <source>
        <dbReference type="Proteomes" id="UP000076738"/>
    </source>
</evidence>
<accession>A0A167LXH9</accession>
<organism evidence="1 2">
    <name type="scientific">Calocera viscosa (strain TUFC12733)</name>
    <dbReference type="NCBI Taxonomy" id="1330018"/>
    <lineage>
        <taxon>Eukaryota</taxon>
        <taxon>Fungi</taxon>
        <taxon>Dikarya</taxon>
        <taxon>Basidiomycota</taxon>
        <taxon>Agaricomycotina</taxon>
        <taxon>Dacrymycetes</taxon>
        <taxon>Dacrymycetales</taxon>
        <taxon>Dacrymycetaceae</taxon>
        <taxon>Calocera</taxon>
    </lineage>
</organism>
<evidence type="ECO:0008006" key="3">
    <source>
        <dbReference type="Google" id="ProtNLM"/>
    </source>
</evidence>
<keyword evidence="2" id="KW-1185">Reference proteome</keyword>
<reference evidence="1 2" key="1">
    <citation type="journal article" date="2016" name="Mol. Biol. Evol.">
        <title>Comparative Genomics of Early-Diverging Mushroom-Forming Fungi Provides Insights into the Origins of Lignocellulose Decay Capabilities.</title>
        <authorList>
            <person name="Nagy L.G."/>
            <person name="Riley R."/>
            <person name="Tritt A."/>
            <person name="Adam C."/>
            <person name="Daum C."/>
            <person name="Floudas D."/>
            <person name="Sun H."/>
            <person name="Yadav J.S."/>
            <person name="Pangilinan J."/>
            <person name="Larsson K.H."/>
            <person name="Matsuura K."/>
            <person name="Barry K."/>
            <person name="Labutti K."/>
            <person name="Kuo R."/>
            <person name="Ohm R.A."/>
            <person name="Bhattacharya S.S."/>
            <person name="Shirouzu T."/>
            <person name="Yoshinaga Y."/>
            <person name="Martin F.M."/>
            <person name="Grigoriev I.V."/>
            <person name="Hibbett D.S."/>
        </authorList>
    </citation>
    <scope>NUCLEOTIDE SEQUENCE [LARGE SCALE GENOMIC DNA]</scope>
    <source>
        <strain evidence="1 2">TUFC12733</strain>
    </source>
</reference>
<dbReference type="Proteomes" id="UP000076738">
    <property type="component" value="Unassembled WGS sequence"/>
</dbReference>
<gene>
    <name evidence="1" type="ORF">CALVIDRAFT_598465</name>
</gene>
<evidence type="ECO:0000313" key="1">
    <source>
        <dbReference type="EMBL" id="KZO96131.1"/>
    </source>
</evidence>
<name>A0A167LXH9_CALVF</name>
<dbReference type="EMBL" id="KV417285">
    <property type="protein sequence ID" value="KZO96131.1"/>
    <property type="molecule type" value="Genomic_DNA"/>
</dbReference>
<protein>
    <recommendedName>
        <fullName evidence="3">F-box domain-containing protein</fullName>
    </recommendedName>
</protein>
<proteinExistence type="predicted"/>
<dbReference type="AlphaFoldDB" id="A0A167LXH9"/>
<dbReference type="OrthoDB" id="3409756at2759"/>
<sequence>MSSSTCKGVTEDILRCIFEDIVDEARVSSSVLSLMCVCKEWRALAEPLLYRYLHFNSISSLSTCYQGLIWKSIRREFPGNMARSFTLSRAWAKDLTVGFDRILHYTPNLTVFEAPKTRLGCHTLEMLAQVAGPSLRKLDVLLGGVGKHAALQIALLGRFSALESLFVEVSGLDDLSALSEPDAPGFDLPFLDELFLRGFTKEPLSAFFQFLSIGRFPVLDTLILDLPLLGLAPAGSTPAASLIPLLKNVGSNLSVFTLHSPEAHDAAGLLFPLMTQVSSLRIPLGKLPQDVVKFLPPTVEMLLLGMDLDREEGLRTVMSCLDQLSSKELQDHSLTSINLKSPDVSALFHWSTIGARNAALAGRLMTYSLQLAAKGIRLQDDSGMWVKQMEGFQDVDR</sequence>